<gene>
    <name evidence="2" type="primary">LOC113507515</name>
</gene>
<protein>
    <submittedName>
        <fullName evidence="2">Uncharacterized protein LOC113507515 isoform X2</fullName>
    </submittedName>
</protein>
<organism evidence="1 2">
    <name type="scientific">Trichoplusia ni</name>
    <name type="common">Cabbage looper</name>
    <dbReference type="NCBI Taxonomy" id="7111"/>
    <lineage>
        <taxon>Eukaryota</taxon>
        <taxon>Metazoa</taxon>
        <taxon>Ecdysozoa</taxon>
        <taxon>Arthropoda</taxon>
        <taxon>Hexapoda</taxon>
        <taxon>Insecta</taxon>
        <taxon>Pterygota</taxon>
        <taxon>Neoptera</taxon>
        <taxon>Endopterygota</taxon>
        <taxon>Lepidoptera</taxon>
        <taxon>Glossata</taxon>
        <taxon>Ditrysia</taxon>
        <taxon>Noctuoidea</taxon>
        <taxon>Noctuidae</taxon>
        <taxon>Plusiinae</taxon>
        <taxon>Trichoplusia</taxon>
    </lineage>
</organism>
<dbReference type="AlphaFoldDB" id="A0A7E5WZ68"/>
<dbReference type="Pfam" id="PF03564">
    <property type="entry name" value="DUF1759"/>
    <property type="match status" value="1"/>
</dbReference>
<dbReference type="RefSeq" id="XP_026746170.1">
    <property type="nucleotide sequence ID" value="XM_026890369.1"/>
</dbReference>
<dbReference type="PANTHER" id="PTHR47331:SF5">
    <property type="entry name" value="RIBONUCLEASE H"/>
    <property type="match status" value="1"/>
</dbReference>
<dbReference type="CDD" id="cd00303">
    <property type="entry name" value="retropepsin_like"/>
    <property type="match status" value="1"/>
</dbReference>
<proteinExistence type="predicted"/>
<dbReference type="GeneID" id="113507515"/>
<dbReference type="InterPro" id="IPR005312">
    <property type="entry name" value="DUF1759"/>
</dbReference>
<name>A0A7E5WZ68_TRINI</name>
<keyword evidence="1" id="KW-1185">Reference proteome</keyword>
<accession>A0A7E5WZ68</accession>
<sequence length="664" mass="75302">MADIKSFIKKRASFKAKLTQFSSYLNIVQSCEKLSEVQLIEIEHRLSTFESLYEKYDILQTELEEAVDDPSEQYTEREEFEKQYYSLVATARHLIGMARKHLSRDAAFGVESGTSHTHKHTSVRLPKIDLPKFSGSYHDWLEFRDTFISIIHNNEGIDNINKLHYLRASLKGSASLIIDNLDFRSDNYDAAWKLLCSRYDNKRLLVNNHVQAIFSVQNITKESSKSLRHIVDTTNKNLRALFTLGQPVQHWDTLIIYIMVNKLDQVTNREWEEYRNSLSEPPTLDIFINFISNRADLLETLEESRSLKSKTEHQQMNNHSKSKTFSLTCEPSSSKSVSCPVCKDNHFLFQCEQFRNLSVQAKLKKAQSSNVCLNCLRPGHTAQKCKLGHCKYCPEKHNTLLHTDNDSNSNQNIVLSASHHTASKVVLLSTALVGVTDAEGRPHTARVLLDNGSTANFVSEDFCRKLRIPTYFVASRVKGINNQSSDCSQGCTLSLNSLNEDFEVELDCHVIAKVSSSVPSTYIDTHNICLPSNIVLADPRFYTPSSIDILVGAEVFWGIIGMNRISLGKNMPTLLESKLGWLITGVVHQPNNFSNNSSSFMLTDDLRLGLNRFWELDSISSKHKLTYEERSCEQIFVETTYRDTDGRSRGPTSTIYNGFAASSS</sequence>
<evidence type="ECO:0000313" key="2">
    <source>
        <dbReference type="RefSeq" id="XP_026746170.1"/>
    </source>
</evidence>
<reference evidence="2" key="1">
    <citation type="submission" date="2025-08" db="UniProtKB">
        <authorList>
            <consortium name="RefSeq"/>
        </authorList>
    </citation>
    <scope>IDENTIFICATION</scope>
</reference>
<evidence type="ECO:0000313" key="1">
    <source>
        <dbReference type="Proteomes" id="UP000322000"/>
    </source>
</evidence>
<dbReference type="PROSITE" id="PS51257">
    <property type="entry name" value="PROKAR_LIPOPROTEIN"/>
    <property type="match status" value="1"/>
</dbReference>
<dbReference type="PANTHER" id="PTHR47331">
    <property type="entry name" value="PHD-TYPE DOMAIN-CONTAINING PROTEIN"/>
    <property type="match status" value="1"/>
</dbReference>
<dbReference type="Proteomes" id="UP000322000">
    <property type="component" value="Unplaced"/>
</dbReference>